<sequence length="231" mass="26615">MELLNDSENIDCEYKARISLLPQRSIAFKVANDFTRTYEYQGFWFRIQPLRGLMWAQDHFIPQPASTLIASYPKTGTTWLKALSFSIATRNRYDIPSSPLQTASPHECVPFLEYDIPKTQSHNYPEIPLFSTHVPYTSLPESITASDCKIVYICRDPTDTFVSWWHFIHKLARKDTEFVPVEEGFQQFSEGKATVGDWKNHLPAKMKEQMDQIMELKLTDSGLTLGNTSHT</sequence>
<dbReference type="SUPFAM" id="SSF52540">
    <property type="entry name" value="P-loop containing nucleoside triphosphate hydrolases"/>
    <property type="match status" value="1"/>
</dbReference>
<dbReference type="InterPro" id="IPR027417">
    <property type="entry name" value="P-loop_NTPase"/>
</dbReference>
<reference evidence="5" key="2">
    <citation type="submission" date="2023-05" db="EMBL/GenBank/DDBJ databases">
        <authorList>
            <person name="Schelkunov M.I."/>
        </authorList>
    </citation>
    <scope>NUCLEOTIDE SEQUENCE</scope>
    <source>
        <strain evidence="5">Hsosn_3</strain>
        <tissue evidence="5">Leaf</tissue>
    </source>
</reference>
<keyword evidence="6" id="KW-1185">Reference proteome</keyword>
<dbReference type="InterPro" id="IPR000863">
    <property type="entry name" value="Sulfotransferase_dom"/>
</dbReference>
<dbReference type="Pfam" id="PF00685">
    <property type="entry name" value="Sulfotransfer_1"/>
    <property type="match status" value="1"/>
</dbReference>
<dbReference type="EMBL" id="JAUIZM010000010">
    <property type="protein sequence ID" value="KAK1361516.1"/>
    <property type="molecule type" value="Genomic_DNA"/>
</dbReference>
<evidence type="ECO:0000256" key="3">
    <source>
        <dbReference type="RuleBase" id="RU361155"/>
    </source>
</evidence>
<proteinExistence type="inferred from homology"/>
<dbReference type="PANTHER" id="PTHR11783">
    <property type="entry name" value="SULFOTRANSFERASE SULT"/>
    <property type="match status" value="1"/>
</dbReference>
<comment type="caution">
    <text evidence="5">The sequence shown here is derived from an EMBL/GenBank/DDBJ whole genome shotgun (WGS) entry which is preliminary data.</text>
</comment>
<dbReference type="AlphaFoldDB" id="A0AAD8M5I2"/>
<name>A0AAD8M5I2_9APIA</name>
<evidence type="ECO:0000256" key="2">
    <source>
        <dbReference type="ARBA" id="ARBA00022679"/>
    </source>
</evidence>
<dbReference type="GO" id="GO:0008146">
    <property type="term" value="F:sulfotransferase activity"/>
    <property type="evidence" value="ECO:0007669"/>
    <property type="project" value="InterPro"/>
</dbReference>
<protein>
    <recommendedName>
        <fullName evidence="3">Sulfotransferase</fullName>
        <ecNumber evidence="3">2.8.2.-</ecNumber>
    </recommendedName>
</protein>
<reference evidence="5" key="1">
    <citation type="submission" date="2023-02" db="EMBL/GenBank/DDBJ databases">
        <title>Genome of toxic invasive species Heracleum sosnowskyi carries increased number of genes despite the absence of recent whole-genome duplications.</title>
        <authorList>
            <person name="Schelkunov M."/>
            <person name="Shtratnikova V."/>
            <person name="Makarenko M."/>
            <person name="Klepikova A."/>
            <person name="Omelchenko D."/>
            <person name="Novikova G."/>
            <person name="Obukhova E."/>
            <person name="Bogdanov V."/>
            <person name="Penin A."/>
            <person name="Logacheva M."/>
        </authorList>
    </citation>
    <scope>NUCLEOTIDE SEQUENCE</scope>
    <source>
        <strain evidence="5">Hsosn_3</strain>
        <tissue evidence="5">Leaf</tissue>
    </source>
</reference>
<evidence type="ECO:0000313" key="5">
    <source>
        <dbReference type="EMBL" id="KAK1361516.1"/>
    </source>
</evidence>
<comment type="similarity">
    <text evidence="1 3">Belongs to the sulfotransferase 1 family.</text>
</comment>
<evidence type="ECO:0000256" key="1">
    <source>
        <dbReference type="ARBA" id="ARBA00005771"/>
    </source>
</evidence>
<evidence type="ECO:0000313" key="6">
    <source>
        <dbReference type="Proteomes" id="UP001237642"/>
    </source>
</evidence>
<dbReference type="EC" id="2.8.2.-" evidence="3"/>
<keyword evidence="2 3" id="KW-0808">Transferase</keyword>
<accession>A0AAD8M5I2</accession>
<feature type="domain" description="Sulfotransferase" evidence="4">
    <location>
        <begin position="66"/>
        <end position="196"/>
    </location>
</feature>
<gene>
    <name evidence="5" type="ORF">POM88_045990</name>
</gene>
<evidence type="ECO:0000259" key="4">
    <source>
        <dbReference type="Pfam" id="PF00685"/>
    </source>
</evidence>
<dbReference type="Gene3D" id="3.40.50.300">
    <property type="entry name" value="P-loop containing nucleotide triphosphate hydrolases"/>
    <property type="match status" value="2"/>
</dbReference>
<dbReference type="Proteomes" id="UP001237642">
    <property type="component" value="Unassembled WGS sequence"/>
</dbReference>
<organism evidence="5 6">
    <name type="scientific">Heracleum sosnowskyi</name>
    <dbReference type="NCBI Taxonomy" id="360622"/>
    <lineage>
        <taxon>Eukaryota</taxon>
        <taxon>Viridiplantae</taxon>
        <taxon>Streptophyta</taxon>
        <taxon>Embryophyta</taxon>
        <taxon>Tracheophyta</taxon>
        <taxon>Spermatophyta</taxon>
        <taxon>Magnoliopsida</taxon>
        <taxon>eudicotyledons</taxon>
        <taxon>Gunneridae</taxon>
        <taxon>Pentapetalae</taxon>
        <taxon>asterids</taxon>
        <taxon>campanulids</taxon>
        <taxon>Apiales</taxon>
        <taxon>Apiaceae</taxon>
        <taxon>Apioideae</taxon>
        <taxon>apioid superclade</taxon>
        <taxon>Tordylieae</taxon>
        <taxon>Tordyliinae</taxon>
        <taxon>Heracleum</taxon>
    </lineage>
</organism>